<dbReference type="RefSeq" id="WP_089219261.1">
    <property type="nucleotide sequence ID" value="NZ_FZOS01000007.1"/>
</dbReference>
<evidence type="ECO:0000256" key="1">
    <source>
        <dbReference type="SAM" id="SignalP"/>
    </source>
</evidence>
<evidence type="ECO:0000313" key="2">
    <source>
        <dbReference type="EMBL" id="SNS49206.1"/>
    </source>
</evidence>
<reference evidence="3" key="1">
    <citation type="submission" date="2017-06" db="EMBL/GenBank/DDBJ databases">
        <authorList>
            <person name="Varghese N."/>
            <person name="Submissions S."/>
        </authorList>
    </citation>
    <scope>NUCLEOTIDE SEQUENCE [LARGE SCALE GENOMIC DNA]</scope>
    <source>
        <strain evidence="3">LNB2</strain>
    </source>
</reference>
<keyword evidence="1" id="KW-0732">Signal</keyword>
<dbReference type="EMBL" id="FZOS01000007">
    <property type="protein sequence ID" value="SNS49206.1"/>
    <property type="molecule type" value="Genomic_DNA"/>
</dbReference>
<protein>
    <recommendedName>
        <fullName evidence="4">Secreted protein</fullName>
    </recommendedName>
</protein>
<sequence>MLRRFASALLCAGLLAGTAHAQTPDDAAATPAATPPEKVSALVVYGDDPCPRSSTDEIVVCGREPESERYRVPKRFRGKKAEPAQQAWSNTVRQLEYVSRIGTPNSCSPVGSGGATGCMQQLMRQAREEREQARREAAGIP</sequence>
<proteinExistence type="predicted"/>
<name>A0A239EX16_9SPHN</name>
<evidence type="ECO:0000313" key="3">
    <source>
        <dbReference type="Proteomes" id="UP000198281"/>
    </source>
</evidence>
<gene>
    <name evidence="2" type="ORF">SAMN06295912_107153</name>
</gene>
<dbReference type="AlphaFoldDB" id="A0A239EX16"/>
<accession>A0A239EX16</accession>
<evidence type="ECO:0008006" key="4">
    <source>
        <dbReference type="Google" id="ProtNLM"/>
    </source>
</evidence>
<keyword evidence="3" id="KW-1185">Reference proteome</keyword>
<feature type="chain" id="PRO_5013009115" description="Secreted protein" evidence="1">
    <location>
        <begin position="22"/>
        <end position="141"/>
    </location>
</feature>
<organism evidence="2 3">
    <name type="scientific">Edaphosphingomonas laterariae</name>
    <dbReference type="NCBI Taxonomy" id="861865"/>
    <lineage>
        <taxon>Bacteria</taxon>
        <taxon>Pseudomonadati</taxon>
        <taxon>Pseudomonadota</taxon>
        <taxon>Alphaproteobacteria</taxon>
        <taxon>Sphingomonadales</taxon>
        <taxon>Rhizorhabdaceae</taxon>
        <taxon>Edaphosphingomonas</taxon>
    </lineage>
</organism>
<feature type="signal peptide" evidence="1">
    <location>
        <begin position="1"/>
        <end position="21"/>
    </location>
</feature>
<dbReference type="OrthoDB" id="7570448at2"/>
<dbReference type="Proteomes" id="UP000198281">
    <property type="component" value="Unassembled WGS sequence"/>
</dbReference>